<evidence type="ECO:0000256" key="1">
    <source>
        <dbReference type="SAM" id="SignalP"/>
    </source>
</evidence>
<dbReference type="OrthoDB" id="10593371at2759"/>
<feature type="chain" id="PRO_5039939116" evidence="1">
    <location>
        <begin position="23"/>
        <end position="362"/>
    </location>
</feature>
<name>A0A9J6C4C9_POLVA</name>
<evidence type="ECO:0000313" key="3">
    <source>
        <dbReference type="Proteomes" id="UP001107558"/>
    </source>
</evidence>
<keyword evidence="1" id="KW-0732">Signal</keyword>
<protein>
    <submittedName>
        <fullName evidence="2">Uncharacterized protein</fullName>
    </submittedName>
</protein>
<dbReference type="EMBL" id="JADBJN010000002">
    <property type="protein sequence ID" value="KAG5676712.1"/>
    <property type="molecule type" value="Genomic_DNA"/>
</dbReference>
<reference evidence="2" key="1">
    <citation type="submission" date="2021-03" db="EMBL/GenBank/DDBJ databases">
        <title>Chromosome level genome of the anhydrobiotic midge Polypedilum vanderplanki.</title>
        <authorList>
            <person name="Yoshida Y."/>
            <person name="Kikawada T."/>
            <person name="Gusev O."/>
        </authorList>
    </citation>
    <scope>NUCLEOTIDE SEQUENCE</scope>
    <source>
        <strain evidence="2">NIAS01</strain>
        <tissue evidence="2">Whole body or cell culture</tissue>
    </source>
</reference>
<dbReference type="AlphaFoldDB" id="A0A9J6C4C9"/>
<evidence type="ECO:0000313" key="2">
    <source>
        <dbReference type="EMBL" id="KAG5676712.1"/>
    </source>
</evidence>
<accession>A0A9J6C4C9</accession>
<feature type="signal peptide" evidence="1">
    <location>
        <begin position="1"/>
        <end position="22"/>
    </location>
</feature>
<proteinExistence type="predicted"/>
<sequence>MKFHRTLVIFTLLLCYCNTISCKISRRVRSNNDEEHKSAENSVVTDDKKPLMAENEIITFLTEFETALSDFNSTSSTSRVLNKGSLSGVRTFVSSVKRSLKKTIKTVGYFGPEIGLCSCLVKYAWYSYPIVPEITYNAIGRAKRAFGGFVQDFMQGYQESQHQGYYAQQRISNNIADSSADDYVDYQSRVNIEKYNKLRRNDEYPQQVQPEMNFQQTDPKVVLLADFLKNLKPKAVPQARNLNTTSQNVTSEGRNFNYQPNAQRRVLVSGKPDGLPDFNELPPADYSYWKNGVFHHVHDLRAGAKKQFKRGLWSTDFEDKILSAMGLLPPGKSLTIVPKIEACAKNYALAIVFRHLQYLLFK</sequence>
<organism evidence="2 3">
    <name type="scientific">Polypedilum vanderplanki</name>
    <name type="common">Sleeping chironomid midge</name>
    <dbReference type="NCBI Taxonomy" id="319348"/>
    <lineage>
        <taxon>Eukaryota</taxon>
        <taxon>Metazoa</taxon>
        <taxon>Ecdysozoa</taxon>
        <taxon>Arthropoda</taxon>
        <taxon>Hexapoda</taxon>
        <taxon>Insecta</taxon>
        <taxon>Pterygota</taxon>
        <taxon>Neoptera</taxon>
        <taxon>Endopterygota</taxon>
        <taxon>Diptera</taxon>
        <taxon>Nematocera</taxon>
        <taxon>Chironomoidea</taxon>
        <taxon>Chironomidae</taxon>
        <taxon>Chironominae</taxon>
        <taxon>Polypedilum</taxon>
        <taxon>Polypedilum</taxon>
    </lineage>
</organism>
<gene>
    <name evidence="2" type="ORF">PVAND_006525</name>
</gene>
<dbReference type="Proteomes" id="UP001107558">
    <property type="component" value="Chromosome 2"/>
</dbReference>
<keyword evidence="3" id="KW-1185">Reference proteome</keyword>
<comment type="caution">
    <text evidence="2">The sequence shown here is derived from an EMBL/GenBank/DDBJ whole genome shotgun (WGS) entry which is preliminary data.</text>
</comment>